<feature type="compositionally biased region" description="Basic and acidic residues" evidence="1">
    <location>
        <begin position="27"/>
        <end position="39"/>
    </location>
</feature>
<feature type="region of interest" description="Disordered" evidence="1">
    <location>
        <begin position="1"/>
        <end position="54"/>
    </location>
</feature>
<sequence length="145" mass="16414">MAVCEEGEEEEEEEEGEEEEEEEEDVSGSRETRERRVQSETETLDQNQNPLHTRQCAHLYQSDVLLDRLFSHLKEPEGSHRTGSGGQRPGRGGRGGGEGGYSSLTYDEDFQHEHVQLVFFTLCEHSCPYCNRHTETAASLLAEGR</sequence>
<keyword evidence="3" id="KW-1185">Reference proteome</keyword>
<dbReference type="Proteomes" id="UP000314294">
    <property type="component" value="Unassembled WGS sequence"/>
</dbReference>
<feature type="region of interest" description="Disordered" evidence="1">
    <location>
        <begin position="71"/>
        <end position="105"/>
    </location>
</feature>
<proteinExistence type="predicted"/>
<feature type="compositionally biased region" description="Basic and acidic residues" evidence="1">
    <location>
        <begin position="71"/>
        <end position="80"/>
    </location>
</feature>
<evidence type="ECO:0000256" key="1">
    <source>
        <dbReference type="SAM" id="MobiDB-lite"/>
    </source>
</evidence>
<protein>
    <submittedName>
        <fullName evidence="2">Uncharacterized protein</fullName>
    </submittedName>
</protein>
<dbReference type="EMBL" id="SRLO01001932">
    <property type="protein sequence ID" value="TNN34577.1"/>
    <property type="molecule type" value="Genomic_DNA"/>
</dbReference>
<reference evidence="2 3" key="1">
    <citation type="submission" date="2019-03" db="EMBL/GenBank/DDBJ databases">
        <title>First draft genome of Liparis tanakae, snailfish: a comprehensive survey of snailfish specific genes.</title>
        <authorList>
            <person name="Kim W."/>
            <person name="Song I."/>
            <person name="Jeong J.-H."/>
            <person name="Kim D."/>
            <person name="Kim S."/>
            <person name="Ryu S."/>
            <person name="Song J.Y."/>
            <person name="Lee S.K."/>
        </authorList>
    </citation>
    <scope>NUCLEOTIDE SEQUENCE [LARGE SCALE GENOMIC DNA]</scope>
    <source>
        <tissue evidence="2">Muscle</tissue>
    </source>
</reference>
<feature type="compositionally biased region" description="Acidic residues" evidence="1">
    <location>
        <begin position="1"/>
        <end position="26"/>
    </location>
</feature>
<evidence type="ECO:0000313" key="3">
    <source>
        <dbReference type="Proteomes" id="UP000314294"/>
    </source>
</evidence>
<comment type="caution">
    <text evidence="2">The sequence shown here is derived from an EMBL/GenBank/DDBJ whole genome shotgun (WGS) entry which is preliminary data.</text>
</comment>
<organism evidence="2 3">
    <name type="scientific">Liparis tanakae</name>
    <name type="common">Tanaka's snailfish</name>
    <dbReference type="NCBI Taxonomy" id="230148"/>
    <lineage>
        <taxon>Eukaryota</taxon>
        <taxon>Metazoa</taxon>
        <taxon>Chordata</taxon>
        <taxon>Craniata</taxon>
        <taxon>Vertebrata</taxon>
        <taxon>Euteleostomi</taxon>
        <taxon>Actinopterygii</taxon>
        <taxon>Neopterygii</taxon>
        <taxon>Teleostei</taxon>
        <taxon>Neoteleostei</taxon>
        <taxon>Acanthomorphata</taxon>
        <taxon>Eupercaria</taxon>
        <taxon>Perciformes</taxon>
        <taxon>Cottioidei</taxon>
        <taxon>Cottales</taxon>
        <taxon>Liparidae</taxon>
        <taxon>Liparis</taxon>
    </lineage>
</organism>
<feature type="compositionally biased region" description="Polar residues" evidence="1">
    <location>
        <begin position="40"/>
        <end position="52"/>
    </location>
</feature>
<dbReference type="AlphaFoldDB" id="A0A4Z2F039"/>
<accession>A0A4Z2F039</accession>
<evidence type="ECO:0000313" key="2">
    <source>
        <dbReference type="EMBL" id="TNN34577.1"/>
    </source>
</evidence>
<feature type="compositionally biased region" description="Gly residues" evidence="1">
    <location>
        <begin position="83"/>
        <end position="100"/>
    </location>
</feature>
<name>A0A4Z2F039_9TELE</name>
<gene>
    <name evidence="2" type="ORF">EYF80_055258</name>
</gene>